<keyword evidence="4" id="KW-1185">Reference proteome</keyword>
<dbReference type="Proteomes" id="UP000198711">
    <property type="component" value="Unassembled WGS sequence"/>
</dbReference>
<evidence type="ECO:0000313" key="3">
    <source>
        <dbReference type="EMBL" id="SDW95775.1"/>
    </source>
</evidence>
<feature type="chain" id="PRO_5036495168" evidence="2">
    <location>
        <begin position="22"/>
        <end position="347"/>
    </location>
</feature>
<reference evidence="3 4" key="1">
    <citation type="submission" date="2016-10" db="EMBL/GenBank/DDBJ databases">
        <authorList>
            <person name="Varghese N."/>
            <person name="Submissions S."/>
        </authorList>
    </citation>
    <scope>NUCLEOTIDE SEQUENCE [LARGE SCALE GENOMIC DNA]</scope>
    <source>
        <strain evidence="3 4">DSM 25353</strain>
    </source>
</reference>
<evidence type="ECO:0000313" key="4">
    <source>
        <dbReference type="Proteomes" id="UP000198711"/>
    </source>
</evidence>
<organism evidence="3 4">
    <name type="scientific">Hydrobacter penzbergensis</name>
    <dbReference type="NCBI Taxonomy" id="1235997"/>
    <lineage>
        <taxon>Bacteria</taxon>
        <taxon>Pseudomonadati</taxon>
        <taxon>Bacteroidota</taxon>
        <taxon>Chitinophagia</taxon>
        <taxon>Chitinophagales</taxon>
        <taxon>Chitinophagaceae</taxon>
        <taxon>Hydrobacter</taxon>
    </lineage>
</organism>
<evidence type="ECO:0000256" key="1">
    <source>
        <dbReference type="SAM" id="MobiDB-lite"/>
    </source>
</evidence>
<protein>
    <submittedName>
        <fullName evidence="3">Protein involved in gliding motility GldN</fullName>
    </submittedName>
</protein>
<comment type="caution">
    <text evidence="3">The sequence shown here is derived from an EMBL/GenBank/DDBJ whole genome shotgun (WGS) entry which is preliminary data.</text>
</comment>
<feature type="signal peptide" evidence="2">
    <location>
        <begin position="1"/>
        <end position="21"/>
    </location>
</feature>
<feature type="region of interest" description="Disordered" evidence="1">
    <location>
        <begin position="26"/>
        <end position="48"/>
    </location>
</feature>
<proteinExistence type="predicted"/>
<dbReference type="RefSeq" id="WP_092723792.1">
    <property type="nucleotide sequence ID" value="NZ_FNNO01000007.1"/>
</dbReference>
<sequence length="347" mass="39993">MKRITSLMVLAAVLIGSSAMGQFNFGKKKPANNPPSTNQQPPSTVTNKVTGLSKANATAVDTSLKPKKTVDTTTVGGFEETTPRNLRNNTAVERTITREKKPLAYEHLREDDWLYSEMIWREIDAREKMNQTFMYPGKDEMGDQRFFAILLKAIREDSVVAFSAEGGDDRFTKPLQYNDVSKLLKGTLDTQLVQNANNPNVYDTTVIYDTKYAPNPDSIYTFRLKEQWIFDKEASRLFCRIIGIAPVAKIMVNNKPTSKTLFWIHYPDLRQTLTKYLVYNPKNFASRMTWEDLFESRFFSSYVIKTSNNNPTDKFLSGLIRDPLFRLLEGDKIKERLFNYEQDLWSY</sequence>
<dbReference type="NCBIfam" id="TIGR03523">
    <property type="entry name" value="GldN"/>
    <property type="match status" value="1"/>
</dbReference>
<name>A0A8X8ICR9_9BACT</name>
<dbReference type="AlphaFoldDB" id="A0A8X8ICR9"/>
<evidence type="ECO:0000256" key="2">
    <source>
        <dbReference type="SAM" id="SignalP"/>
    </source>
</evidence>
<accession>A0A8X8ICR9</accession>
<gene>
    <name evidence="3" type="ORF">SAMN05444410_107154</name>
</gene>
<keyword evidence="2" id="KW-0732">Signal</keyword>
<feature type="compositionally biased region" description="Low complexity" evidence="1">
    <location>
        <begin position="34"/>
        <end position="44"/>
    </location>
</feature>
<dbReference type="Pfam" id="PF19841">
    <property type="entry name" value="GldN"/>
    <property type="match status" value="1"/>
</dbReference>
<dbReference type="EMBL" id="FNNO01000007">
    <property type="protein sequence ID" value="SDW95775.1"/>
    <property type="molecule type" value="Genomic_DNA"/>
</dbReference>
<dbReference type="InterPro" id="IPR019847">
    <property type="entry name" value="Gliding_motility_assoc_GldN"/>
</dbReference>